<feature type="compositionally biased region" description="Pro residues" evidence="2">
    <location>
        <begin position="144"/>
        <end position="156"/>
    </location>
</feature>
<dbReference type="EMBL" id="HBIR01016114">
    <property type="protein sequence ID" value="CAE0541062.1"/>
    <property type="molecule type" value="Transcribed_RNA"/>
</dbReference>
<feature type="compositionally biased region" description="Low complexity" evidence="2">
    <location>
        <begin position="113"/>
        <end position="134"/>
    </location>
</feature>
<feature type="compositionally biased region" description="Low complexity" evidence="2">
    <location>
        <begin position="157"/>
        <end position="168"/>
    </location>
</feature>
<organism evidence="3">
    <name type="scientific">Emiliania huxleyi</name>
    <name type="common">Coccolithophore</name>
    <name type="synonym">Pontosphaera huxleyi</name>
    <dbReference type="NCBI Taxonomy" id="2903"/>
    <lineage>
        <taxon>Eukaryota</taxon>
        <taxon>Haptista</taxon>
        <taxon>Haptophyta</taxon>
        <taxon>Prymnesiophyceae</taxon>
        <taxon>Isochrysidales</taxon>
        <taxon>Noelaerhabdaceae</taxon>
        <taxon>Emiliania</taxon>
    </lineage>
</organism>
<proteinExistence type="predicted"/>
<evidence type="ECO:0000313" key="3">
    <source>
        <dbReference type="EMBL" id="CAE0541060.1"/>
    </source>
</evidence>
<evidence type="ECO:0000256" key="2">
    <source>
        <dbReference type="SAM" id="MobiDB-lite"/>
    </source>
</evidence>
<dbReference type="AlphaFoldDB" id="A0A6V2P6U5"/>
<evidence type="ECO:0000313" key="4">
    <source>
        <dbReference type="EMBL" id="CAE0541062.1"/>
    </source>
</evidence>
<protein>
    <submittedName>
        <fullName evidence="3">Uncharacterized protein</fullName>
    </submittedName>
</protein>
<feature type="region of interest" description="Disordered" evidence="2">
    <location>
        <begin position="113"/>
        <end position="168"/>
    </location>
</feature>
<feature type="region of interest" description="Disordered" evidence="2">
    <location>
        <begin position="38"/>
        <end position="82"/>
    </location>
</feature>
<feature type="compositionally biased region" description="Basic and acidic residues" evidence="2">
    <location>
        <begin position="47"/>
        <end position="73"/>
    </location>
</feature>
<feature type="compositionally biased region" description="Basic and acidic residues" evidence="2">
    <location>
        <begin position="536"/>
        <end position="557"/>
    </location>
</feature>
<gene>
    <name evidence="3" type="ORF">EHUX00137_LOCUS12029</name>
    <name evidence="4" type="ORF">EHUX00137_LOCUS12030</name>
</gene>
<evidence type="ECO:0000256" key="1">
    <source>
        <dbReference type="SAM" id="Coils"/>
    </source>
</evidence>
<keyword evidence="1" id="KW-0175">Coiled coil</keyword>
<name>A0A6V2P6U5_EMIHU</name>
<reference evidence="3" key="1">
    <citation type="submission" date="2021-01" db="EMBL/GenBank/DDBJ databases">
        <authorList>
            <person name="Corre E."/>
            <person name="Pelletier E."/>
            <person name="Niang G."/>
            <person name="Scheremetjew M."/>
            <person name="Finn R."/>
            <person name="Kale V."/>
            <person name="Holt S."/>
            <person name="Cochrane G."/>
            <person name="Meng A."/>
            <person name="Brown T."/>
            <person name="Cohen L."/>
        </authorList>
    </citation>
    <scope>NUCLEOTIDE SEQUENCE</scope>
    <source>
        <strain evidence="3">379</strain>
    </source>
</reference>
<sequence>MVYRADPARPQRLRANAQGPTAARSSIAATADALGLMSKRGYPEGGFYDRRRDDRRDRRDDYDYDRRDRRDYGGHGYGGGSGSSYSYYGSGSGFSGSNGNGYHNDCDISRGYGAPSSSAARSSSARPSSSANPSGHREEVEWRPPSPLQAPAPPPAAAAAQAAPLTSSTEAAEELKKVLRQVLAARFKNKTAPCFCPFALRGLTPIYQGHREAYARLADYYGWPPDPTAGTQTHKAPCTSGEMKGLQALQQHADKQSAGCRRAVAAYDDGDDDADEEDPATATAHKALAEVLRETTRLPEVLPGSGPKAAAQKTESVSWPPMLYISGIKGVLEDSAGKLKVRFGKWGPDVQCPVYRGPFTGDAVLTFGTPGHAQLPPGSDDAVHLAQAQAFQNAKDLKAVLNSPGGAEAARGVRSARWVTEEEFAEWRSEKWAKDLVGNGRWGERMRVRWVNLREQEMKIADATKMRDQEMQRVVESANEERESAVAKAKEEEAKRLALEAAQAARDASLREHRIKVEELTRRLGKEEEQTLVAQEKQRAAEEKEREARKERDLMQRGADELTELMSSALAQKERELQAHKKSCQLADGSAGAEAAKKEYERLKAELQSTREEKMKREREMKEEIAAKEEERKAAEEAAEGSEYQQYRNDHLYLKDMLVTMYEKISRHPKHEYAFSNGLHPFKTFGDVKGVGELLFPKGCNQMQKLEAECLDGYLQHGFWGETTMDAFPSWPPFSAAKVFKIKTETVDDKVVQEYLLVEKDEKMTGLMPIKDATGAVRFEVQELNELQYDAAFLRYVRKRFPKQADAFMGYLRGQYRDYCEKRGLGVHEDAVHRRLWNREQDREMTPAEIFAIFSALNE</sequence>
<accession>A0A6V2P6U5</accession>
<feature type="region of interest" description="Disordered" evidence="2">
    <location>
        <begin position="1"/>
        <end position="25"/>
    </location>
</feature>
<dbReference type="EMBL" id="HBIR01016112">
    <property type="protein sequence ID" value="CAE0541060.1"/>
    <property type="molecule type" value="Transcribed_RNA"/>
</dbReference>
<feature type="region of interest" description="Disordered" evidence="2">
    <location>
        <begin position="528"/>
        <end position="557"/>
    </location>
</feature>
<feature type="coiled-coil region" evidence="1">
    <location>
        <begin position="586"/>
        <end position="645"/>
    </location>
</feature>